<gene>
    <name evidence="4" type="ORF">OXH18_03125</name>
</gene>
<dbReference type="Pfam" id="PF05685">
    <property type="entry name" value="Uma2"/>
    <property type="match status" value="1"/>
</dbReference>
<name>A0A9E9CAI0_9CYAN</name>
<protein>
    <submittedName>
        <fullName evidence="4">Uma2 family endonuclease</fullName>
    </submittedName>
</protein>
<dbReference type="InterPro" id="IPR012296">
    <property type="entry name" value="Nuclease_put_TT1808"/>
</dbReference>
<feature type="coiled-coil region" evidence="1">
    <location>
        <begin position="219"/>
        <end position="255"/>
    </location>
</feature>
<feature type="region of interest" description="Disordered" evidence="2">
    <location>
        <begin position="1"/>
        <end position="28"/>
    </location>
</feature>
<dbReference type="KEGG" id="tsin:OXH18_03125"/>
<evidence type="ECO:0000313" key="4">
    <source>
        <dbReference type="EMBL" id="WAL61007.1"/>
    </source>
</evidence>
<dbReference type="InterPro" id="IPR008538">
    <property type="entry name" value="Uma2"/>
</dbReference>
<dbReference type="AlphaFoldDB" id="A0A9E9CAI0"/>
<feature type="domain" description="Putative restriction endonuclease" evidence="3">
    <location>
        <begin position="54"/>
        <end position="191"/>
    </location>
</feature>
<evidence type="ECO:0000259" key="3">
    <source>
        <dbReference type="Pfam" id="PF05685"/>
    </source>
</evidence>
<reference evidence="4" key="1">
    <citation type="submission" date="2022-12" db="EMBL/GenBank/DDBJ databases">
        <title>Polyphasic identification of a Novel Hot-Spring Cyanobacterium Ocullathermofonsia sinensis gen nov. sp. nov. and Genomic Insights on its Adaptations to the Thermal Habitat.</title>
        <authorList>
            <person name="Daroch M."/>
            <person name="Tang J."/>
            <person name="Jiang Y."/>
        </authorList>
    </citation>
    <scope>NUCLEOTIDE SEQUENCE</scope>
    <source>
        <strain evidence="4">PKUAC-SCTA174</strain>
    </source>
</reference>
<dbReference type="Gene3D" id="3.90.1570.10">
    <property type="entry name" value="tt1808, chain A"/>
    <property type="match status" value="1"/>
</dbReference>
<dbReference type="GO" id="GO:0004519">
    <property type="term" value="F:endonuclease activity"/>
    <property type="evidence" value="ECO:0007669"/>
    <property type="project" value="UniProtKB-KW"/>
</dbReference>
<accession>A0A9E9CAI0</accession>
<dbReference type="RefSeq" id="WP_268610962.1">
    <property type="nucleotide sequence ID" value="NZ_CP113797.1"/>
</dbReference>
<proteinExistence type="predicted"/>
<keyword evidence="5" id="KW-1185">Reference proteome</keyword>
<keyword evidence="4" id="KW-0378">Hydrolase</keyword>
<keyword evidence="4" id="KW-0255">Endonuclease</keyword>
<dbReference type="CDD" id="cd06260">
    <property type="entry name" value="DUF820-like"/>
    <property type="match status" value="1"/>
</dbReference>
<evidence type="ECO:0000256" key="2">
    <source>
        <dbReference type="SAM" id="MobiDB-lite"/>
    </source>
</evidence>
<evidence type="ECO:0000256" key="1">
    <source>
        <dbReference type="SAM" id="Coils"/>
    </source>
</evidence>
<dbReference type="PANTHER" id="PTHR33352:SF3">
    <property type="entry name" value="SLR1612 PROTEIN"/>
    <property type="match status" value="1"/>
</dbReference>
<dbReference type="EMBL" id="CP113797">
    <property type="protein sequence ID" value="WAL61007.1"/>
    <property type="molecule type" value="Genomic_DNA"/>
</dbReference>
<evidence type="ECO:0000313" key="5">
    <source>
        <dbReference type="Proteomes" id="UP001163152"/>
    </source>
</evidence>
<sequence>MYQTDPSLPAKETLPTMYDLPSEDPQEPGVPDEFHLFQPRLLQETFCPPNYPVEQVFTASDLNLYYDVRHPLWYKRPDWFAVVGISRLYEEHDLRLSYVIWQEEVAPLVVVELLSPGTETEDLGQTTREINQPPTKWSVYEQILRVPYYVVFDRYTNQLQAFQLIDRHYQKLLFDGSPIWIAELELGLGLWYGRYQGVERLWLRWCDGDANWIPTPVEAERSRAEAERLRAEAERSRAEAERLRAERLAERLRSLGVDPNQL</sequence>
<dbReference type="PANTHER" id="PTHR33352">
    <property type="entry name" value="SLR1095 PROTEIN"/>
    <property type="match status" value="1"/>
</dbReference>
<keyword evidence="4" id="KW-0540">Nuclease</keyword>
<dbReference type="Proteomes" id="UP001163152">
    <property type="component" value="Chromosome"/>
</dbReference>
<keyword evidence="1" id="KW-0175">Coiled coil</keyword>
<organism evidence="4 5">
    <name type="scientific">Thermocoleostomius sinensis A174</name>
    <dbReference type="NCBI Taxonomy" id="2016057"/>
    <lineage>
        <taxon>Bacteria</taxon>
        <taxon>Bacillati</taxon>
        <taxon>Cyanobacteriota</taxon>
        <taxon>Cyanophyceae</taxon>
        <taxon>Oculatellales</taxon>
        <taxon>Oculatellaceae</taxon>
        <taxon>Thermocoleostomius</taxon>
    </lineage>
</organism>